<evidence type="ECO:0000313" key="3">
    <source>
        <dbReference type="Proteomes" id="UP000000683"/>
    </source>
</evidence>
<name>F5ZF12_ALTNA</name>
<dbReference type="InterPro" id="IPR011010">
    <property type="entry name" value="DNA_brk_join_enz"/>
</dbReference>
<dbReference type="GO" id="GO:0015074">
    <property type="term" value="P:DNA integration"/>
    <property type="evidence" value="ECO:0007669"/>
    <property type="project" value="InterPro"/>
</dbReference>
<dbReference type="HOGENOM" id="CLU_027796_0_0_6"/>
<dbReference type="KEGG" id="alt:ambt_16420"/>
<evidence type="ECO:0000256" key="1">
    <source>
        <dbReference type="ARBA" id="ARBA00023172"/>
    </source>
</evidence>
<dbReference type="AlphaFoldDB" id="F5ZF12"/>
<dbReference type="eggNOG" id="COG0582">
    <property type="taxonomic scope" value="Bacteria"/>
</dbReference>
<keyword evidence="1" id="KW-0233">DNA recombination</keyword>
<gene>
    <name evidence="2" type="ordered locus">ambt_16420</name>
</gene>
<reference evidence="2 3" key="1">
    <citation type="journal article" date="2011" name="J. Bacteriol.">
        <title>Complete genome sequence of the polycyclic aromatic hydrocarbon-degrading bacterium Alteromonas sp. strain SN2.</title>
        <authorList>
            <person name="Jin H.M."/>
            <person name="Jeong H."/>
            <person name="Moon E.J."/>
            <person name="Math R.K."/>
            <person name="Lee K."/>
            <person name="Kim H.J."/>
            <person name="Jeon C.O."/>
            <person name="Oh T.K."/>
            <person name="Kim J.F."/>
        </authorList>
    </citation>
    <scope>NUCLEOTIDE SEQUENCE [LARGE SCALE GENOMIC DNA]</scope>
    <source>
        <strain evidence="3">JCM 17741 / KACC 18427 / KCTC 11700BP / SN2</strain>
    </source>
</reference>
<sequence length="695" mass="79443">MPNLNERLKTLENTCFNADELTDALAPDSLSFDKSVELEIPHDFVLCRDTNNKVTAMFGDNVWDFNPYRLSANRISVFNFETITEGSICPHTSAIINEMKIILFHLMYSRPAGHTGMLAVSTLYNYFIVLSKAAKYCIRLSEIPTLGEVTLKELFSDERLFALFVTEHQKPAFNSKAKALVNGLLFLGESILRFDVTAIADVDIDRLDNDQTVIIPQRIYLLIGDHLESDIKHIHKYSRRIAAFLAKFKDPYYGLSHERQKALAVGGTAQWRPDMSQALKGHGLNKLFKGEFGVSNRNELQKVLAKIQYICKLTLHYFTGMRNQEVQRMKPKSISKSVCSEEVKAKDGKVIDKKKVVEVISSTTKFTGQRVKVSWSAPDEVKMAVAVLERIHKGLSALHNLNLKDDWLFTTTEFIKVNKQISEIYPATFRERHKPSWLKDLVITELDFKELNNSDDERDFLLEEKYQIGEVWPLHSHQFRRSLAYYASNAGFVSEASLKAQLKHVTRAMTRYYSNNFEKAESIFGYFNEKTGKYELPPEHIIKEFRTGIPYNMADRVLSDILGSDEPLYGKTGSYIERQNEALRNGEVLITEVREETVKKVEKGEFAYRETLLGGCTKVGDCDSFMLGDFTSCLTCEGAIIKESNVDREIELTTEELELYEEDSGEHQLTKANLDELVKFKKHRINREPSEAAEV</sequence>
<dbReference type="InterPro" id="IPR013762">
    <property type="entry name" value="Integrase-like_cat_sf"/>
</dbReference>
<dbReference type="Gene3D" id="1.10.443.10">
    <property type="entry name" value="Intergrase catalytic core"/>
    <property type="match status" value="1"/>
</dbReference>
<dbReference type="GO" id="GO:0006310">
    <property type="term" value="P:DNA recombination"/>
    <property type="evidence" value="ECO:0007669"/>
    <property type="project" value="UniProtKB-KW"/>
</dbReference>
<dbReference type="RefSeq" id="WP_013785711.1">
    <property type="nucleotide sequence ID" value="NC_015554.1"/>
</dbReference>
<protein>
    <submittedName>
        <fullName evidence="2">Phage integrase family site specific recombinase</fullName>
    </submittedName>
</protein>
<dbReference type="Proteomes" id="UP000000683">
    <property type="component" value="Chromosome"/>
</dbReference>
<dbReference type="OrthoDB" id="8768428at2"/>
<keyword evidence="3" id="KW-1185">Reference proteome</keyword>
<organism evidence="2 3">
    <name type="scientific">Alteromonas naphthalenivorans</name>
    <dbReference type="NCBI Taxonomy" id="715451"/>
    <lineage>
        <taxon>Bacteria</taxon>
        <taxon>Pseudomonadati</taxon>
        <taxon>Pseudomonadota</taxon>
        <taxon>Gammaproteobacteria</taxon>
        <taxon>Alteromonadales</taxon>
        <taxon>Alteromonadaceae</taxon>
        <taxon>Alteromonas/Salinimonas group</taxon>
        <taxon>Alteromonas</taxon>
    </lineage>
</organism>
<accession>F5ZF12</accession>
<dbReference type="EMBL" id="CP002339">
    <property type="protein sequence ID" value="AEF04789.1"/>
    <property type="molecule type" value="Genomic_DNA"/>
</dbReference>
<dbReference type="GO" id="GO:0003677">
    <property type="term" value="F:DNA binding"/>
    <property type="evidence" value="ECO:0007669"/>
    <property type="project" value="InterPro"/>
</dbReference>
<proteinExistence type="predicted"/>
<evidence type="ECO:0000313" key="2">
    <source>
        <dbReference type="EMBL" id="AEF04789.1"/>
    </source>
</evidence>
<dbReference type="SUPFAM" id="SSF56349">
    <property type="entry name" value="DNA breaking-rejoining enzymes"/>
    <property type="match status" value="1"/>
</dbReference>